<dbReference type="Proteomes" id="UP001335648">
    <property type="component" value="Unassembled WGS sequence"/>
</dbReference>
<sequence>MESTVEERVEQLKQLLSSENLSQNNKSPKMQLFSFLAMLNAYDPEAYLLMSECQQILGPPDPIHGGPPL</sequence>
<evidence type="ECO:0000313" key="2">
    <source>
        <dbReference type="Proteomes" id="UP001335648"/>
    </source>
</evidence>
<proteinExistence type="predicted"/>
<gene>
    <name evidence="1" type="ORF">CesoFtcFv8_026713</name>
</gene>
<organism evidence="1 2">
    <name type="scientific">Champsocephalus esox</name>
    <name type="common">pike icefish</name>
    <dbReference type="NCBI Taxonomy" id="159716"/>
    <lineage>
        <taxon>Eukaryota</taxon>
        <taxon>Metazoa</taxon>
        <taxon>Chordata</taxon>
        <taxon>Craniata</taxon>
        <taxon>Vertebrata</taxon>
        <taxon>Euteleostomi</taxon>
        <taxon>Actinopterygii</taxon>
        <taxon>Neopterygii</taxon>
        <taxon>Teleostei</taxon>
        <taxon>Neoteleostei</taxon>
        <taxon>Acanthomorphata</taxon>
        <taxon>Eupercaria</taxon>
        <taxon>Perciformes</taxon>
        <taxon>Notothenioidei</taxon>
        <taxon>Channichthyidae</taxon>
        <taxon>Champsocephalus</taxon>
    </lineage>
</organism>
<accession>A0AAN8AZM3</accession>
<name>A0AAN8AZM3_9TELE</name>
<evidence type="ECO:0000313" key="1">
    <source>
        <dbReference type="EMBL" id="KAK5875653.1"/>
    </source>
</evidence>
<dbReference type="EMBL" id="JAULUE010002068">
    <property type="protein sequence ID" value="KAK5875653.1"/>
    <property type="molecule type" value="Genomic_DNA"/>
</dbReference>
<keyword evidence="2" id="KW-1185">Reference proteome</keyword>
<reference evidence="1 2" key="1">
    <citation type="journal article" date="2023" name="Mol. Biol. Evol.">
        <title>Genomics of Secondarily Temperate Adaptation in the Only Non-Antarctic Icefish.</title>
        <authorList>
            <person name="Rivera-Colon A.G."/>
            <person name="Rayamajhi N."/>
            <person name="Minhas B.F."/>
            <person name="Madrigal G."/>
            <person name="Bilyk K.T."/>
            <person name="Yoon V."/>
            <person name="Hune M."/>
            <person name="Gregory S."/>
            <person name="Cheng C.H.C."/>
            <person name="Catchen J.M."/>
        </authorList>
    </citation>
    <scope>NUCLEOTIDE SEQUENCE [LARGE SCALE GENOMIC DNA]</scope>
    <source>
        <strain evidence="1">JC2023a</strain>
    </source>
</reference>
<dbReference type="AlphaFoldDB" id="A0AAN8AZM3"/>
<comment type="caution">
    <text evidence="1">The sequence shown here is derived from an EMBL/GenBank/DDBJ whole genome shotgun (WGS) entry which is preliminary data.</text>
</comment>
<protein>
    <submittedName>
        <fullName evidence="1">Uncharacterized protein</fullName>
    </submittedName>
</protein>